<accession>A0A0P0VU99</accession>
<reference evidence="2" key="1">
    <citation type="journal article" date="2005" name="Nature">
        <title>The map-based sequence of the rice genome.</title>
        <authorList>
            <consortium name="International rice genome sequencing project (IRGSP)"/>
            <person name="Matsumoto T."/>
            <person name="Wu J."/>
            <person name="Kanamori H."/>
            <person name="Katayose Y."/>
            <person name="Fujisawa M."/>
            <person name="Namiki N."/>
            <person name="Mizuno H."/>
            <person name="Yamamoto K."/>
            <person name="Antonio B.A."/>
            <person name="Baba T."/>
            <person name="Sakata K."/>
            <person name="Nagamura Y."/>
            <person name="Aoki H."/>
            <person name="Arikawa K."/>
            <person name="Arita K."/>
            <person name="Bito T."/>
            <person name="Chiden Y."/>
            <person name="Fujitsuka N."/>
            <person name="Fukunaka R."/>
            <person name="Hamada M."/>
            <person name="Harada C."/>
            <person name="Hayashi A."/>
            <person name="Hijishita S."/>
            <person name="Honda M."/>
            <person name="Hosokawa S."/>
            <person name="Ichikawa Y."/>
            <person name="Idonuma A."/>
            <person name="Iijima M."/>
            <person name="Ikeda M."/>
            <person name="Ikeno M."/>
            <person name="Ito K."/>
            <person name="Ito S."/>
            <person name="Ito T."/>
            <person name="Ito Y."/>
            <person name="Ito Y."/>
            <person name="Iwabuchi A."/>
            <person name="Kamiya K."/>
            <person name="Karasawa W."/>
            <person name="Kurita K."/>
            <person name="Katagiri S."/>
            <person name="Kikuta A."/>
            <person name="Kobayashi H."/>
            <person name="Kobayashi N."/>
            <person name="Machita K."/>
            <person name="Maehara T."/>
            <person name="Masukawa M."/>
            <person name="Mizubayashi T."/>
            <person name="Mukai Y."/>
            <person name="Nagasaki H."/>
            <person name="Nagata Y."/>
            <person name="Naito S."/>
            <person name="Nakashima M."/>
            <person name="Nakama Y."/>
            <person name="Nakamichi Y."/>
            <person name="Nakamura M."/>
            <person name="Meguro A."/>
            <person name="Negishi M."/>
            <person name="Ohta I."/>
            <person name="Ohta T."/>
            <person name="Okamoto M."/>
            <person name="Ono N."/>
            <person name="Saji S."/>
            <person name="Sakaguchi M."/>
            <person name="Sakai K."/>
            <person name="Shibata M."/>
            <person name="Shimokawa T."/>
            <person name="Song J."/>
            <person name="Takazaki Y."/>
            <person name="Terasawa K."/>
            <person name="Tsugane M."/>
            <person name="Tsuji K."/>
            <person name="Ueda S."/>
            <person name="Waki K."/>
            <person name="Yamagata H."/>
            <person name="Yamamoto M."/>
            <person name="Yamamoto S."/>
            <person name="Yamane H."/>
            <person name="Yoshiki S."/>
            <person name="Yoshihara R."/>
            <person name="Yukawa K."/>
            <person name="Zhong H."/>
            <person name="Yano M."/>
            <person name="Yuan Q."/>
            <person name="Ouyang S."/>
            <person name="Liu J."/>
            <person name="Jones K.M."/>
            <person name="Gansberger K."/>
            <person name="Moffat K."/>
            <person name="Hill J."/>
            <person name="Bera J."/>
            <person name="Fadrosh D."/>
            <person name="Jin S."/>
            <person name="Johri S."/>
            <person name="Kim M."/>
            <person name="Overton L."/>
            <person name="Reardon M."/>
            <person name="Tsitrin T."/>
            <person name="Vuong H."/>
            <person name="Weaver B."/>
            <person name="Ciecko A."/>
            <person name="Tallon L."/>
            <person name="Jackson J."/>
            <person name="Pai G."/>
            <person name="Aken S.V."/>
            <person name="Utterback T."/>
            <person name="Reidmuller S."/>
            <person name="Feldblyum T."/>
            <person name="Hsiao J."/>
            <person name="Zismann V."/>
            <person name="Iobst S."/>
            <person name="de Vazeille A.R."/>
            <person name="Buell C.R."/>
            <person name="Ying K."/>
            <person name="Li Y."/>
            <person name="Lu T."/>
            <person name="Huang Y."/>
            <person name="Zhao Q."/>
            <person name="Feng Q."/>
            <person name="Zhang L."/>
            <person name="Zhu J."/>
            <person name="Weng Q."/>
            <person name="Mu J."/>
            <person name="Lu Y."/>
            <person name="Fan D."/>
            <person name="Liu Y."/>
            <person name="Guan J."/>
            <person name="Zhang Y."/>
            <person name="Yu S."/>
            <person name="Liu X."/>
            <person name="Zhang Y."/>
            <person name="Hong G."/>
            <person name="Han B."/>
            <person name="Choisne N."/>
            <person name="Demange N."/>
            <person name="Orjeda G."/>
            <person name="Samain S."/>
            <person name="Cattolico L."/>
            <person name="Pelletier E."/>
            <person name="Couloux A."/>
            <person name="Segurens B."/>
            <person name="Wincker P."/>
            <person name="D'Hont A."/>
            <person name="Scarpelli C."/>
            <person name="Weissenbach J."/>
            <person name="Salanoubat M."/>
            <person name="Quetier F."/>
            <person name="Yu Y."/>
            <person name="Kim H.R."/>
            <person name="Rambo T."/>
            <person name="Currie J."/>
            <person name="Collura K."/>
            <person name="Luo M."/>
            <person name="Yang T."/>
            <person name="Ammiraju J.S.S."/>
            <person name="Engler F."/>
            <person name="Soderlund C."/>
            <person name="Wing R.A."/>
            <person name="Palmer L.E."/>
            <person name="de la Bastide M."/>
            <person name="Spiegel L."/>
            <person name="Nascimento L."/>
            <person name="Zutavern T."/>
            <person name="O'Shaughnessy A."/>
            <person name="Dike S."/>
            <person name="Dedhia N."/>
            <person name="Preston R."/>
            <person name="Balija V."/>
            <person name="McCombie W.R."/>
            <person name="Chow T."/>
            <person name="Chen H."/>
            <person name="Chung M."/>
            <person name="Chen C."/>
            <person name="Shaw J."/>
            <person name="Wu H."/>
            <person name="Hsiao K."/>
            <person name="Chao Y."/>
            <person name="Chu M."/>
            <person name="Cheng C."/>
            <person name="Hour A."/>
            <person name="Lee P."/>
            <person name="Lin S."/>
            <person name="Lin Y."/>
            <person name="Liou J."/>
            <person name="Liu S."/>
            <person name="Hsing Y."/>
            <person name="Raghuvanshi S."/>
            <person name="Mohanty A."/>
            <person name="Bharti A.K."/>
            <person name="Gaur A."/>
            <person name="Gupta V."/>
            <person name="Kumar D."/>
            <person name="Ravi V."/>
            <person name="Vij S."/>
            <person name="Kapur A."/>
            <person name="Khurana P."/>
            <person name="Khurana P."/>
            <person name="Khurana J.P."/>
            <person name="Tyagi A.K."/>
            <person name="Gaikwad K."/>
            <person name="Singh A."/>
            <person name="Dalal V."/>
            <person name="Srivastava S."/>
            <person name="Dixit A."/>
            <person name="Pal A.K."/>
            <person name="Ghazi I.A."/>
            <person name="Yadav M."/>
            <person name="Pandit A."/>
            <person name="Bhargava A."/>
            <person name="Sureshbabu K."/>
            <person name="Batra K."/>
            <person name="Sharma T.R."/>
            <person name="Mohapatra T."/>
            <person name="Singh N.K."/>
            <person name="Messing J."/>
            <person name="Nelson A.B."/>
            <person name="Fuks G."/>
            <person name="Kavchok S."/>
            <person name="Keizer G."/>
            <person name="Linton E."/>
            <person name="Llaca V."/>
            <person name="Song R."/>
            <person name="Tanyolac B."/>
            <person name="Young S."/>
            <person name="Ho-Il K."/>
            <person name="Hahn J.H."/>
            <person name="Sangsakoo G."/>
            <person name="Vanavichit A."/>
            <person name="de Mattos Luiz.A.T."/>
            <person name="Zimmer P.D."/>
            <person name="Malone G."/>
            <person name="Dellagostin O."/>
            <person name="de Oliveira A.C."/>
            <person name="Bevan M."/>
            <person name="Bancroft I."/>
            <person name="Minx P."/>
            <person name="Cordum H."/>
            <person name="Wilson R."/>
            <person name="Cheng Z."/>
            <person name="Jin W."/>
            <person name="Jiang J."/>
            <person name="Leong S.A."/>
            <person name="Iwama H."/>
            <person name="Gojobori T."/>
            <person name="Itoh T."/>
            <person name="Niimura Y."/>
            <person name="Fujii Y."/>
            <person name="Habara T."/>
            <person name="Sakai H."/>
            <person name="Sato Y."/>
            <person name="Wilson G."/>
            <person name="Kumar K."/>
            <person name="McCouch S."/>
            <person name="Juretic N."/>
            <person name="Hoen D."/>
            <person name="Wright S."/>
            <person name="Bruskiewich R."/>
            <person name="Bureau T."/>
            <person name="Miyao A."/>
            <person name="Hirochika H."/>
            <person name="Nishikawa T."/>
            <person name="Kadowaki K."/>
            <person name="Sugiura M."/>
            <person name="Burr B."/>
            <person name="Sasaki T."/>
        </authorList>
    </citation>
    <scope>NUCLEOTIDE SEQUENCE [LARGE SCALE GENOMIC DNA]</scope>
    <source>
        <strain evidence="2">cv. Nipponbare</strain>
    </source>
</reference>
<evidence type="ECO:0000313" key="2">
    <source>
        <dbReference type="Proteomes" id="UP000059680"/>
    </source>
</evidence>
<proteinExistence type="predicted"/>
<name>A0A0P0VU99_ORYSJ</name>
<sequence>MEEFASSGDAAGTFLVAKRHEASPLRARVPQCTHRHRYQLQLQPGGPETRPRSPRVCCWSIRRLDRACKAATRDEQQSSDREELAEAGEALLPELSSSRASTKFEQCLTLGSSCV</sequence>
<dbReference type="EMBL" id="AP014959">
    <property type="protein sequence ID" value="BAS82811.1"/>
    <property type="molecule type" value="Genomic_DNA"/>
</dbReference>
<evidence type="ECO:0000313" key="1">
    <source>
        <dbReference type="EMBL" id="BAS82811.1"/>
    </source>
</evidence>
<keyword evidence="2" id="KW-1185">Reference proteome</keyword>
<dbReference type="InParanoid" id="A0A0P0VU99"/>
<gene>
    <name evidence="1" type="ordered locus">Os03g0200301</name>
    <name evidence="1" type="ORF">OSNPB_030200301</name>
</gene>
<reference evidence="1 2" key="2">
    <citation type="journal article" date="2013" name="Plant Cell Physiol.">
        <title>Rice Annotation Project Database (RAP-DB): an integrative and interactive database for rice genomics.</title>
        <authorList>
            <person name="Sakai H."/>
            <person name="Lee S.S."/>
            <person name="Tanaka T."/>
            <person name="Numa H."/>
            <person name="Kim J."/>
            <person name="Kawahara Y."/>
            <person name="Wakimoto H."/>
            <person name="Yang C.C."/>
            <person name="Iwamoto M."/>
            <person name="Abe T."/>
            <person name="Yamada Y."/>
            <person name="Muto A."/>
            <person name="Inokuchi H."/>
            <person name="Ikemura T."/>
            <person name="Matsumoto T."/>
            <person name="Sasaki T."/>
            <person name="Itoh T."/>
        </authorList>
    </citation>
    <scope>NUCLEOTIDE SEQUENCE [LARGE SCALE GENOMIC DNA]</scope>
    <source>
        <strain evidence="2">cv. Nipponbare</strain>
    </source>
</reference>
<dbReference type="PaxDb" id="39947-A0A0P0VU99"/>
<organism evidence="1 2">
    <name type="scientific">Oryza sativa subsp. japonica</name>
    <name type="common">Rice</name>
    <dbReference type="NCBI Taxonomy" id="39947"/>
    <lineage>
        <taxon>Eukaryota</taxon>
        <taxon>Viridiplantae</taxon>
        <taxon>Streptophyta</taxon>
        <taxon>Embryophyta</taxon>
        <taxon>Tracheophyta</taxon>
        <taxon>Spermatophyta</taxon>
        <taxon>Magnoliopsida</taxon>
        <taxon>Liliopsida</taxon>
        <taxon>Poales</taxon>
        <taxon>Poaceae</taxon>
        <taxon>BOP clade</taxon>
        <taxon>Oryzoideae</taxon>
        <taxon>Oryzeae</taxon>
        <taxon>Oryzinae</taxon>
        <taxon>Oryza</taxon>
        <taxon>Oryza sativa</taxon>
    </lineage>
</organism>
<reference evidence="1 2" key="3">
    <citation type="journal article" date="2013" name="Rice">
        <title>Improvement of the Oryza sativa Nipponbare reference genome using next generation sequence and optical map data.</title>
        <authorList>
            <person name="Kawahara Y."/>
            <person name="de la Bastide M."/>
            <person name="Hamilton J.P."/>
            <person name="Kanamori H."/>
            <person name="McCombie W.R."/>
            <person name="Ouyang S."/>
            <person name="Schwartz D.C."/>
            <person name="Tanaka T."/>
            <person name="Wu J."/>
            <person name="Zhou S."/>
            <person name="Childs K.L."/>
            <person name="Davidson R.M."/>
            <person name="Lin H."/>
            <person name="Quesada-Ocampo L."/>
            <person name="Vaillancourt B."/>
            <person name="Sakai H."/>
            <person name="Lee S.S."/>
            <person name="Kim J."/>
            <person name="Numa H."/>
            <person name="Itoh T."/>
            <person name="Buell C.R."/>
            <person name="Matsumoto T."/>
        </authorList>
    </citation>
    <scope>NUCLEOTIDE SEQUENCE [LARGE SCALE GENOMIC DNA]</scope>
    <source>
        <strain evidence="2">cv. Nipponbare</strain>
    </source>
</reference>
<dbReference type="Proteomes" id="UP000059680">
    <property type="component" value="Chromosome 3"/>
</dbReference>
<dbReference type="AlphaFoldDB" id="A0A0P0VU99"/>
<protein>
    <submittedName>
        <fullName evidence="1">Os03g0200301 protein</fullName>
    </submittedName>
</protein>